<dbReference type="Pfam" id="PF23276">
    <property type="entry name" value="TPR_24"/>
    <property type="match status" value="2"/>
</dbReference>
<dbReference type="AlphaFoldDB" id="A0A0D2PE29"/>
<name>A0A0D2PE29_HYPSF</name>
<dbReference type="OrthoDB" id="185373at2759"/>
<dbReference type="OMA" id="TTHHYEL"/>
<sequence length="513" mass="57340">MFAQRALRPLSRARAFHFSAPRCALTPQIPLGRPLTSTDYTVQLMTAANSGRFADCLQLAERMKKDGIKPDYTVYNVLMTFAARERSWLFAWAIFDDMILAGVQPTAATFVHLIAAQAERPHINLWNALDRMQQFGIKPTAPIYTAIIQCFAEEGNAESALSQLLAMKRAGIVPELSAAQSVISMVAVLGLARLAIELALWFESVSNRRLENHIWMECLHASAKHLYLDGVLKCWPLVTGELNLVPTELITNAVLNTGARHGHPELATEALRLFQVANVEWKEYHFAALIEAFCRNDQLKEALQTLPIMKTSNIMPTPSTTRFLLDAIKHDVSTLDAAWAIIDEIHAAGQELDIDSLKVIIEASIHLGDLQRAVGIYKSFSDYKLAPDLPTFYLLLDGCIGAQHRQLGDLLIEDMKVAQIKPDPVIFEKMIELCLTQEVYEDAFFYLEEMKAAGFVPPATVYEAILQKTLVAEDTRSSLVLQEMQECGYSPRDTRSRPAATAIRVNKTRRARS</sequence>
<dbReference type="PANTHER" id="PTHR47447:SF17">
    <property type="entry name" value="OS12G0638900 PROTEIN"/>
    <property type="match status" value="1"/>
</dbReference>
<dbReference type="EMBL" id="KN817520">
    <property type="protein sequence ID" value="KJA29069.1"/>
    <property type="molecule type" value="Genomic_DNA"/>
</dbReference>
<reference evidence="7" key="1">
    <citation type="submission" date="2014-04" db="EMBL/GenBank/DDBJ databases">
        <title>Evolutionary Origins and Diversification of the Mycorrhizal Mutualists.</title>
        <authorList>
            <consortium name="DOE Joint Genome Institute"/>
            <consortium name="Mycorrhizal Genomics Consortium"/>
            <person name="Kohler A."/>
            <person name="Kuo A."/>
            <person name="Nagy L.G."/>
            <person name="Floudas D."/>
            <person name="Copeland A."/>
            <person name="Barry K.W."/>
            <person name="Cichocki N."/>
            <person name="Veneault-Fourrey C."/>
            <person name="LaButti K."/>
            <person name="Lindquist E.A."/>
            <person name="Lipzen A."/>
            <person name="Lundell T."/>
            <person name="Morin E."/>
            <person name="Murat C."/>
            <person name="Riley R."/>
            <person name="Ohm R."/>
            <person name="Sun H."/>
            <person name="Tunlid A."/>
            <person name="Henrissat B."/>
            <person name="Grigoriev I.V."/>
            <person name="Hibbett D.S."/>
            <person name="Martin F."/>
        </authorList>
    </citation>
    <scope>NUCLEOTIDE SEQUENCE [LARGE SCALE GENOMIC DNA]</scope>
    <source>
        <strain evidence="7">FD-334 SS-4</strain>
    </source>
</reference>
<dbReference type="InterPro" id="IPR011990">
    <property type="entry name" value="TPR-like_helical_dom_sf"/>
</dbReference>
<dbReference type="InterPro" id="IPR002885">
    <property type="entry name" value="PPR_rpt"/>
</dbReference>
<evidence type="ECO:0000256" key="2">
    <source>
        <dbReference type="ARBA" id="ARBA00022737"/>
    </source>
</evidence>
<dbReference type="PANTHER" id="PTHR47447">
    <property type="entry name" value="OS03G0856100 PROTEIN"/>
    <property type="match status" value="1"/>
</dbReference>
<evidence type="ECO:0000256" key="3">
    <source>
        <dbReference type="ARBA" id="ARBA00044493"/>
    </source>
</evidence>
<comment type="similarity">
    <text evidence="1">Belongs to the CCM1 family.</text>
</comment>
<organism evidence="6 7">
    <name type="scientific">Hypholoma sublateritium (strain FD-334 SS-4)</name>
    <dbReference type="NCBI Taxonomy" id="945553"/>
    <lineage>
        <taxon>Eukaryota</taxon>
        <taxon>Fungi</taxon>
        <taxon>Dikarya</taxon>
        <taxon>Basidiomycota</taxon>
        <taxon>Agaricomycotina</taxon>
        <taxon>Agaricomycetes</taxon>
        <taxon>Agaricomycetidae</taxon>
        <taxon>Agaricales</taxon>
        <taxon>Agaricineae</taxon>
        <taxon>Strophariaceae</taxon>
        <taxon>Hypholoma</taxon>
    </lineage>
</organism>
<evidence type="ECO:0000256" key="1">
    <source>
        <dbReference type="ARBA" id="ARBA00006192"/>
    </source>
</evidence>
<dbReference type="Gene3D" id="1.25.40.10">
    <property type="entry name" value="Tetratricopeptide repeat domain"/>
    <property type="match status" value="4"/>
</dbReference>
<comment type="subunit">
    <text evidence="4">Binds to mitochondrial small subunit 15S rRNA.</text>
</comment>
<comment type="function">
    <text evidence="3">Regulates mitochondrial small subunit maturation by controlling 15S rRNA 5'-end processing. Localizes to the 5' precursor of the 15S rRNA in a position that is subsequently occupied by mS47 in the mature yeast mtSSU. Uses structure and sequence-specific RNA recognition, binding to a single-stranded region of the precursor and specifically recognizing bases -6 to -1. The exchange of Ccm1 for mS47 is coupled to the irreversible removal of precursor rRNA that is accompanied by conformational changes of the mitoribosomal proteins uS5m and mS26. These conformational changes signal completion of 5'-end rRNA processing through protection of the mature 5'-end of the 15S rRNA and stabilization of mS47. The removal of the 5' precursor together with the dissociation of Ccm1 may be catalyzed by the 5'-3' exoribonuclease Pet127. Involved in the specific removal of group I introns in mitochondrial encoded transcripts.</text>
</comment>
<evidence type="ECO:0000256" key="4">
    <source>
        <dbReference type="ARBA" id="ARBA00044511"/>
    </source>
</evidence>
<dbReference type="Proteomes" id="UP000054270">
    <property type="component" value="Unassembled WGS sequence"/>
</dbReference>
<evidence type="ECO:0000313" key="6">
    <source>
        <dbReference type="EMBL" id="KJA29069.1"/>
    </source>
</evidence>
<protein>
    <recommendedName>
        <fullName evidence="5">Pentatricopeptide repeat-containing protein-mitochondrial domain-containing protein</fullName>
    </recommendedName>
</protein>
<dbReference type="Pfam" id="PF13812">
    <property type="entry name" value="PPR_3"/>
    <property type="match status" value="2"/>
</dbReference>
<dbReference type="STRING" id="945553.A0A0D2PE29"/>
<evidence type="ECO:0000313" key="7">
    <source>
        <dbReference type="Proteomes" id="UP000054270"/>
    </source>
</evidence>
<keyword evidence="2" id="KW-0677">Repeat</keyword>
<dbReference type="InterPro" id="IPR057027">
    <property type="entry name" value="TPR_mt"/>
</dbReference>
<feature type="domain" description="Pentatricopeptide repeat-containing protein-mitochondrial" evidence="5">
    <location>
        <begin position="115"/>
        <end position="186"/>
    </location>
</feature>
<accession>A0A0D2PE29</accession>
<keyword evidence="7" id="KW-1185">Reference proteome</keyword>
<feature type="domain" description="Pentatricopeptide repeat-containing protein-mitochondrial" evidence="5">
    <location>
        <begin position="251"/>
        <end position="380"/>
    </location>
</feature>
<gene>
    <name evidence="6" type="ORF">HYPSUDRAFT_33593</name>
</gene>
<dbReference type="NCBIfam" id="TIGR00756">
    <property type="entry name" value="PPR"/>
    <property type="match status" value="1"/>
</dbReference>
<evidence type="ECO:0000259" key="5">
    <source>
        <dbReference type="Pfam" id="PF23276"/>
    </source>
</evidence>
<proteinExistence type="inferred from homology"/>